<evidence type="ECO:0000313" key="3">
    <source>
        <dbReference type="Proteomes" id="UP000078124"/>
    </source>
</evidence>
<dbReference type="RefSeq" id="WP_064386255.1">
    <property type="nucleotide sequence ID" value="NZ_FLAC01000036.1"/>
</dbReference>
<feature type="signal peptide" evidence="1">
    <location>
        <begin position="1"/>
        <end position="18"/>
    </location>
</feature>
<accession>A0A8G2E5N4</accession>
<keyword evidence="1" id="KW-0732">Signal</keyword>
<dbReference type="EMBL" id="FLAC01000036">
    <property type="protein sequence ID" value="SAQ12968.1"/>
    <property type="molecule type" value="Genomic_DNA"/>
</dbReference>
<comment type="caution">
    <text evidence="2">The sequence shown here is derived from an EMBL/GenBank/DDBJ whole genome shotgun (WGS) entry which is preliminary data.</text>
</comment>
<dbReference type="Proteomes" id="UP000078124">
    <property type="component" value="Unassembled WGS sequence"/>
</dbReference>
<organism evidence="2 3">
    <name type="scientific">Raoultella planticola</name>
    <name type="common">Klebsiella planticola</name>
    <dbReference type="NCBI Taxonomy" id="575"/>
    <lineage>
        <taxon>Bacteria</taxon>
        <taxon>Pseudomonadati</taxon>
        <taxon>Pseudomonadota</taxon>
        <taxon>Gammaproteobacteria</taxon>
        <taxon>Enterobacterales</taxon>
        <taxon>Enterobacteriaceae</taxon>
        <taxon>Klebsiella/Raoultella group</taxon>
        <taxon>Raoultella</taxon>
    </lineage>
</organism>
<reference evidence="2 3" key="1">
    <citation type="submission" date="2016-05" db="EMBL/GenBank/DDBJ databases">
        <authorList>
            <consortium name="Pathogen Informatics"/>
        </authorList>
    </citation>
    <scope>NUCLEOTIDE SEQUENCE [LARGE SCALE GENOMIC DNA]</scope>
    <source>
        <strain evidence="2 3">2880STDY5682802</strain>
    </source>
</reference>
<gene>
    <name evidence="2" type="ORF">SAMEA2273876_05312</name>
</gene>
<dbReference type="AlphaFoldDB" id="A0A8G2E5N4"/>
<sequence>MNAKIALCLLVLPLYSHAMTCPQGVGFSAPQGEIKGEEPYFFTPEGVCLNGYDVSQQLKRYPDDKITGAFSLGKGGSSLFFVSIYSEKHYHGRIILLSDTNKGAGYAVLFQNQPGIRTNNPEESVENLTINYFDNNISTLYFSTDAWAQARALHALTWENPSNPLRVTVRFVHDGTFQGVFNSMPMVSTIAHDDKGAYFPSYVVRNDGSVFCTINTREKFWQLTPACLSSGDDYRER</sequence>
<protein>
    <submittedName>
        <fullName evidence="2">Uncharacterized protein</fullName>
    </submittedName>
</protein>
<evidence type="ECO:0000313" key="2">
    <source>
        <dbReference type="EMBL" id="SAQ12968.1"/>
    </source>
</evidence>
<evidence type="ECO:0000256" key="1">
    <source>
        <dbReference type="SAM" id="SignalP"/>
    </source>
</evidence>
<feature type="chain" id="PRO_5034033000" evidence="1">
    <location>
        <begin position="19"/>
        <end position="237"/>
    </location>
</feature>
<name>A0A8G2E5N4_RAOPL</name>
<proteinExistence type="predicted"/>